<proteinExistence type="predicted"/>
<reference evidence="1 2" key="1">
    <citation type="submission" date="2019-03" db="EMBL/GenBank/DDBJ databases">
        <title>First draft genome of Liparis tanakae, snailfish: a comprehensive survey of snailfish specific genes.</title>
        <authorList>
            <person name="Kim W."/>
            <person name="Song I."/>
            <person name="Jeong J.-H."/>
            <person name="Kim D."/>
            <person name="Kim S."/>
            <person name="Ryu S."/>
            <person name="Song J.Y."/>
            <person name="Lee S.K."/>
        </authorList>
    </citation>
    <scope>NUCLEOTIDE SEQUENCE [LARGE SCALE GENOMIC DNA]</scope>
    <source>
        <tissue evidence="1">Muscle</tissue>
    </source>
</reference>
<gene>
    <name evidence="1" type="ORF">EYF80_036335</name>
</gene>
<organism evidence="1 2">
    <name type="scientific">Liparis tanakae</name>
    <name type="common">Tanaka's snailfish</name>
    <dbReference type="NCBI Taxonomy" id="230148"/>
    <lineage>
        <taxon>Eukaryota</taxon>
        <taxon>Metazoa</taxon>
        <taxon>Chordata</taxon>
        <taxon>Craniata</taxon>
        <taxon>Vertebrata</taxon>
        <taxon>Euteleostomi</taxon>
        <taxon>Actinopterygii</taxon>
        <taxon>Neopterygii</taxon>
        <taxon>Teleostei</taxon>
        <taxon>Neoteleostei</taxon>
        <taxon>Acanthomorphata</taxon>
        <taxon>Eupercaria</taxon>
        <taxon>Perciformes</taxon>
        <taxon>Cottioidei</taxon>
        <taxon>Cottales</taxon>
        <taxon>Liparidae</taxon>
        <taxon>Liparis</taxon>
    </lineage>
</organism>
<evidence type="ECO:0000313" key="1">
    <source>
        <dbReference type="EMBL" id="TNN53425.1"/>
    </source>
</evidence>
<comment type="caution">
    <text evidence="1">The sequence shown here is derived from an EMBL/GenBank/DDBJ whole genome shotgun (WGS) entry which is preliminary data.</text>
</comment>
<protein>
    <submittedName>
        <fullName evidence="1">Uncharacterized protein</fullName>
    </submittedName>
</protein>
<dbReference type="Proteomes" id="UP000314294">
    <property type="component" value="Unassembled WGS sequence"/>
</dbReference>
<name>A0A4Z2GJJ4_9TELE</name>
<keyword evidence="2" id="KW-1185">Reference proteome</keyword>
<evidence type="ECO:0000313" key="2">
    <source>
        <dbReference type="Proteomes" id="UP000314294"/>
    </source>
</evidence>
<sequence length="99" mass="11217">MAECMDSLRASMSQTEVFHIRDEMEKTYRGSVVGVTQNLKTLPMKLLRRLVTPGRAIEFMLRASRASLCPTVEGQTGGEPRWMFTEGQWMFIEGLGEDS</sequence>
<accession>A0A4Z2GJJ4</accession>
<dbReference type="EMBL" id="SRLO01000516">
    <property type="protein sequence ID" value="TNN53425.1"/>
    <property type="molecule type" value="Genomic_DNA"/>
</dbReference>
<dbReference type="AlphaFoldDB" id="A0A4Z2GJJ4"/>